<dbReference type="EMBL" id="CAADRA010006673">
    <property type="protein sequence ID" value="VFT96328.1"/>
    <property type="molecule type" value="Genomic_DNA"/>
</dbReference>
<dbReference type="Proteomes" id="UP000332933">
    <property type="component" value="Unassembled WGS sequence"/>
</dbReference>
<dbReference type="EMBL" id="VJMH01006651">
    <property type="protein sequence ID" value="KAF0688806.1"/>
    <property type="molecule type" value="Genomic_DNA"/>
</dbReference>
<dbReference type="Gene3D" id="2.30.29.30">
    <property type="entry name" value="Pleckstrin-homology domain (PH domain)/Phosphotyrosine-binding domain (PTB)"/>
    <property type="match status" value="1"/>
</dbReference>
<dbReference type="InterPro" id="IPR011993">
    <property type="entry name" value="PH-like_dom_sf"/>
</dbReference>
<reference evidence="2" key="2">
    <citation type="submission" date="2019-06" db="EMBL/GenBank/DDBJ databases">
        <title>Genomics analysis of Aphanomyces spp. identifies a new class of oomycete effector associated with host adaptation.</title>
        <authorList>
            <person name="Gaulin E."/>
        </authorList>
    </citation>
    <scope>NUCLEOTIDE SEQUENCE</scope>
    <source>
        <strain evidence="2">CBS 578.67</strain>
    </source>
</reference>
<reference evidence="3 4" key="1">
    <citation type="submission" date="2019-03" db="EMBL/GenBank/DDBJ databases">
        <authorList>
            <person name="Gaulin E."/>
            <person name="Dumas B."/>
        </authorList>
    </citation>
    <scope>NUCLEOTIDE SEQUENCE [LARGE SCALE GENOMIC DNA]</scope>
    <source>
        <strain evidence="3">CBS 568.67</strain>
    </source>
</reference>
<feature type="domain" description="PH" evidence="1">
    <location>
        <begin position="39"/>
        <end position="131"/>
    </location>
</feature>
<evidence type="ECO:0000313" key="4">
    <source>
        <dbReference type="Proteomes" id="UP000332933"/>
    </source>
</evidence>
<dbReference type="PROSITE" id="PS50003">
    <property type="entry name" value="PH_DOMAIN"/>
    <property type="match status" value="1"/>
</dbReference>
<keyword evidence="4" id="KW-1185">Reference proteome</keyword>
<dbReference type="Pfam" id="PF00169">
    <property type="entry name" value="PH"/>
    <property type="match status" value="1"/>
</dbReference>
<name>A0A485LDN8_9STRA</name>
<evidence type="ECO:0000313" key="2">
    <source>
        <dbReference type="EMBL" id="KAF0688806.1"/>
    </source>
</evidence>
<dbReference type="SUPFAM" id="SSF50729">
    <property type="entry name" value="PH domain-like"/>
    <property type="match status" value="1"/>
</dbReference>
<gene>
    <name evidence="3" type="primary">Aste57867_19628</name>
    <name evidence="2" type="ORF">As57867_019563</name>
    <name evidence="3" type="ORF">ASTE57867_19628</name>
</gene>
<dbReference type="SMART" id="SM00233">
    <property type="entry name" value="PH"/>
    <property type="match status" value="1"/>
</dbReference>
<organism evidence="3 4">
    <name type="scientific">Aphanomyces stellatus</name>
    <dbReference type="NCBI Taxonomy" id="120398"/>
    <lineage>
        <taxon>Eukaryota</taxon>
        <taxon>Sar</taxon>
        <taxon>Stramenopiles</taxon>
        <taxon>Oomycota</taxon>
        <taxon>Saprolegniomycetes</taxon>
        <taxon>Saprolegniales</taxon>
        <taxon>Verrucalvaceae</taxon>
        <taxon>Aphanomyces</taxon>
    </lineage>
</organism>
<protein>
    <submittedName>
        <fullName evidence="3">Aste57867_19628 protein</fullName>
    </submittedName>
</protein>
<dbReference type="InterPro" id="IPR001849">
    <property type="entry name" value="PH_domain"/>
</dbReference>
<proteinExistence type="predicted"/>
<sequence>MTTTCKCIAHLPKSLVAEIDPPNSIRDAHLHHQRHPLDNDVVKGVLFKRGKINPAFQRRYFELTLESLTYYCGDDMRGVIPLSTISTVQSHADPSVAWGIELVTPARTWVLSAANGGDYRKWTASICQRVSVDAVAMESHRELHDGKYRGVCAVQVELSPTYSVADAVKYICACYMQTHTTVTLHPFDPTDYVLEATAMTKSTSGRWKDPARKVASYDEFQTCCAAKETLEVTLVLREEKTTTNATKDYME</sequence>
<evidence type="ECO:0000259" key="1">
    <source>
        <dbReference type="PROSITE" id="PS50003"/>
    </source>
</evidence>
<accession>A0A485LDN8</accession>
<dbReference type="AlphaFoldDB" id="A0A485LDN8"/>
<evidence type="ECO:0000313" key="3">
    <source>
        <dbReference type="EMBL" id="VFT96328.1"/>
    </source>
</evidence>